<keyword evidence="3" id="KW-1185">Reference proteome</keyword>
<reference evidence="2 3" key="1">
    <citation type="submission" date="2019-07" db="EMBL/GenBank/DDBJ databases">
        <authorList>
            <person name="Kim J.K."/>
            <person name="Cheong H.-M."/>
            <person name="Choi Y."/>
            <person name="Hwang K.J."/>
            <person name="Lee S."/>
            <person name="Choi C."/>
        </authorList>
    </citation>
    <scope>NUCLEOTIDE SEQUENCE [LARGE SCALE GENOMIC DNA]</scope>
    <source>
        <strain evidence="2 3">KS 22</strain>
    </source>
</reference>
<dbReference type="InterPro" id="IPR013378">
    <property type="entry name" value="InlB-like_B-rpt"/>
</dbReference>
<accession>A0A7G5C2W6</accession>
<dbReference type="AlphaFoldDB" id="A0A7G5C2W6"/>
<dbReference type="InterPro" id="IPR042229">
    <property type="entry name" value="Listeria/Bacterioides_rpt_sf"/>
</dbReference>
<comment type="subcellular location">
    <subcellularLocation>
        <location evidence="1">Cell envelope</location>
    </subcellularLocation>
</comment>
<dbReference type="KEGG" id="cchl:FPL14_21985"/>
<sequence>MGMKAIRKKSMMIMLAMLVALGGIPGWTMPGIRQAAAAATGIWEPVGNAGLTTGESVNTDLFIAADGTPYVAYKDGTNSYKAAVKKYNGSSWVTVGNSGFSSGAANNIQIYVDNGTPYVLYSDEGQSGRIFVMKFDGTNWGPVGGGPLTSVNSAYFHELSIYVYNGVPYVAFPDPANQLKGTMKRFNGSGWETLGGFFTTTTVSSLSLYVYEGTPYLGYQRGFGGNKANVIKFNGSGWETVGNADLSGGASDYLSLYVDAGTPYLAYQDSDNGKRITVRKLDGGTWQPIGIAGFSAGTSTHTSLFVYGGTPYVAYKNYNDNGIMVMKYAGSAWELLGGGLLGSGTYPSLYVYDGVPYVAYQDYGVSSKVTVKKLKKTVTYDGNGSTTGTVPAGTIGYDKNAVVTVLGNAGNLEKTGHSFTGWNTAADGSGTPYGAGATFAMGEDALTLYAQWTINNYQVAYDGNGSTGGGVPAGGSYAYGTAVTVQGNAGNLIKTGHTFAGWNTAADGNGTNYDAGSSLTVGPANVTLYARWTANSYALDYDGNGSTGGGVPAGGSYVYGSGITISGNSGNLTKTGHTFAGVEYGGERKRNGLGSCGYVEYGPVWRYDAVCAVDCE</sequence>
<dbReference type="Pfam" id="PF09479">
    <property type="entry name" value="Flg_new"/>
    <property type="match status" value="2"/>
</dbReference>
<dbReference type="SUPFAM" id="SSF89372">
    <property type="entry name" value="Fucose-specific lectin"/>
    <property type="match status" value="2"/>
</dbReference>
<dbReference type="GO" id="GO:0030313">
    <property type="term" value="C:cell envelope"/>
    <property type="evidence" value="ECO:0007669"/>
    <property type="project" value="UniProtKB-SubCell"/>
</dbReference>
<name>A0A7G5C2W6_9BACL</name>
<organism evidence="2 3">
    <name type="scientific">Cohnella cholangitidis</name>
    <dbReference type="NCBI Taxonomy" id="2598458"/>
    <lineage>
        <taxon>Bacteria</taxon>
        <taxon>Bacillati</taxon>
        <taxon>Bacillota</taxon>
        <taxon>Bacilli</taxon>
        <taxon>Bacillales</taxon>
        <taxon>Paenibacillaceae</taxon>
        <taxon>Cohnella</taxon>
    </lineage>
</organism>
<dbReference type="NCBIfam" id="TIGR02543">
    <property type="entry name" value="List_Bact_rpt"/>
    <property type="match status" value="2"/>
</dbReference>
<protein>
    <submittedName>
        <fullName evidence="2">InlB B-repeat-containing protein</fullName>
    </submittedName>
</protein>
<proteinExistence type="predicted"/>
<evidence type="ECO:0000256" key="1">
    <source>
        <dbReference type="ARBA" id="ARBA00004196"/>
    </source>
</evidence>
<dbReference type="Gene3D" id="2.60.40.4270">
    <property type="entry name" value="Listeria-Bacteroides repeat domain"/>
    <property type="match status" value="2"/>
</dbReference>
<dbReference type="EMBL" id="CP041969">
    <property type="protein sequence ID" value="QMV43550.1"/>
    <property type="molecule type" value="Genomic_DNA"/>
</dbReference>
<evidence type="ECO:0000313" key="2">
    <source>
        <dbReference type="EMBL" id="QMV43550.1"/>
    </source>
</evidence>
<evidence type="ECO:0000313" key="3">
    <source>
        <dbReference type="Proteomes" id="UP000515679"/>
    </source>
</evidence>
<gene>
    <name evidence="2" type="ORF">FPL14_21985</name>
</gene>
<dbReference type="Proteomes" id="UP000515679">
    <property type="component" value="Chromosome"/>
</dbReference>